<evidence type="ECO:0000313" key="2">
    <source>
        <dbReference type="EMBL" id="RAL66514.1"/>
    </source>
</evidence>
<protein>
    <submittedName>
        <fullName evidence="2">Uncharacterized protein</fullName>
    </submittedName>
</protein>
<feature type="compositionally biased region" description="Low complexity" evidence="1">
    <location>
        <begin position="203"/>
        <end position="235"/>
    </location>
</feature>
<feature type="compositionally biased region" description="Polar residues" evidence="1">
    <location>
        <begin position="193"/>
        <end position="202"/>
    </location>
</feature>
<dbReference type="Proteomes" id="UP000249056">
    <property type="component" value="Unassembled WGS sequence"/>
</dbReference>
<reference evidence="2 3" key="1">
    <citation type="submission" date="2018-06" db="EMBL/GenBank/DDBJ databases">
        <title>Genome Sequence of the Brown Rot Fungal Pathogen Monilinia fructigena.</title>
        <authorList>
            <person name="Landi L."/>
            <person name="De Miccolis Angelini R.M."/>
            <person name="Pollastro S."/>
            <person name="Abate D."/>
            <person name="Faretra F."/>
            <person name="Romanazzi G."/>
        </authorList>
    </citation>
    <scope>NUCLEOTIDE SEQUENCE [LARGE SCALE GENOMIC DNA]</scope>
    <source>
        <strain evidence="2 3">Mfrg269</strain>
    </source>
</reference>
<feature type="compositionally biased region" description="Low complexity" evidence="1">
    <location>
        <begin position="262"/>
        <end position="282"/>
    </location>
</feature>
<evidence type="ECO:0000256" key="1">
    <source>
        <dbReference type="SAM" id="MobiDB-lite"/>
    </source>
</evidence>
<name>A0A395J363_9HELO</name>
<feature type="compositionally biased region" description="Low complexity" evidence="1">
    <location>
        <begin position="315"/>
        <end position="325"/>
    </location>
</feature>
<dbReference type="PROSITE" id="PS00289">
    <property type="entry name" value="PTX_1"/>
    <property type="match status" value="1"/>
</dbReference>
<dbReference type="EMBL" id="QKRW01000006">
    <property type="protein sequence ID" value="RAL66514.1"/>
    <property type="molecule type" value="Genomic_DNA"/>
</dbReference>
<dbReference type="AlphaFoldDB" id="A0A395J363"/>
<comment type="caution">
    <text evidence="2">The sequence shown here is derived from an EMBL/GenBank/DDBJ whole genome shotgun (WGS) entry which is preliminary data.</text>
</comment>
<feature type="region of interest" description="Disordered" evidence="1">
    <location>
        <begin position="107"/>
        <end position="128"/>
    </location>
</feature>
<evidence type="ECO:0000313" key="3">
    <source>
        <dbReference type="Proteomes" id="UP000249056"/>
    </source>
</evidence>
<feature type="compositionally biased region" description="Polar residues" evidence="1">
    <location>
        <begin position="247"/>
        <end position="256"/>
    </location>
</feature>
<dbReference type="InterPro" id="IPR030476">
    <property type="entry name" value="Pentaxin_CS"/>
</dbReference>
<feature type="compositionally biased region" description="Low complexity" evidence="1">
    <location>
        <begin position="346"/>
        <end position="359"/>
    </location>
</feature>
<feature type="region of interest" description="Disordered" evidence="1">
    <location>
        <begin position="191"/>
        <end position="367"/>
    </location>
</feature>
<feature type="compositionally biased region" description="Polar residues" evidence="1">
    <location>
        <begin position="112"/>
        <end position="124"/>
    </location>
</feature>
<organism evidence="2 3">
    <name type="scientific">Monilinia fructigena</name>
    <dbReference type="NCBI Taxonomy" id="38457"/>
    <lineage>
        <taxon>Eukaryota</taxon>
        <taxon>Fungi</taxon>
        <taxon>Dikarya</taxon>
        <taxon>Ascomycota</taxon>
        <taxon>Pezizomycotina</taxon>
        <taxon>Leotiomycetes</taxon>
        <taxon>Helotiales</taxon>
        <taxon>Sclerotiniaceae</taxon>
        <taxon>Monilinia</taxon>
    </lineage>
</organism>
<feature type="compositionally biased region" description="Gly residues" evidence="1">
    <location>
        <begin position="16"/>
        <end position="40"/>
    </location>
</feature>
<dbReference type="OrthoDB" id="3553462at2759"/>
<proteinExistence type="predicted"/>
<keyword evidence="3" id="KW-1185">Reference proteome</keyword>
<gene>
    <name evidence="2" type="ORF">DID88_006204</name>
</gene>
<feature type="region of interest" description="Disordered" evidence="1">
    <location>
        <begin position="1"/>
        <end position="54"/>
    </location>
</feature>
<sequence length="367" mass="40255">MLKHRRTTSDARPGDEGGNGRNIRGGGGTGGTGGADGGDNGGDKGNGKRQNKGKVPQEFADCRICDGKFHWESDCRKNATGVGKRTKDSPKCRECTGNHWEHQCRTWKSKNPGGNNNRPETPNAGTFLAPTGEDITQFFPKGKFPRRPCSKCNVLGHWNDACEKEGFDPVTNPNPGAKNEKLNDKRVHFQDDFNANQPPLGTQIQEQPQQPQGEDQEQQSQEQQSEEQQQNQQPQARQKLPPVNFGYAQTQTQYHPNYNYLPEAPATPITTPTATDPTTSTPTPHPSRSKPAPAPSTPITPPTQTPPTTAPPTLPNLHLLPRTRPQIQRLQNFPLAPPSHQSPLASTPRSQPPIQRSPSAPKRLLEC</sequence>
<accession>A0A395J363</accession>
<feature type="compositionally biased region" description="Pro residues" evidence="1">
    <location>
        <begin position="292"/>
        <end position="314"/>
    </location>
</feature>